<dbReference type="Pfam" id="PF08213">
    <property type="entry name" value="COX24_C"/>
    <property type="match status" value="1"/>
</dbReference>
<gene>
    <name evidence="3" type="ORF">OIU74_000118</name>
</gene>
<evidence type="ECO:0000313" key="4">
    <source>
        <dbReference type="Proteomes" id="UP001151752"/>
    </source>
</evidence>
<accession>A0A9Q0WZX4</accession>
<feature type="domain" description="Ribosomal protein mS38 C-terminal" evidence="2">
    <location>
        <begin position="246"/>
        <end position="274"/>
    </location>
</feature>
<dbReference type="SMART" id="SM01155">
    <property type="entry name" value="DUF1713"/>
    <property type="match status" value="1"/>
</dbReference>
<dbReference type="InterPro" id="IPR039299">
    <property type="entry name" value="SEOA"/>
</dbReference>
<evidence type="ECO:0000313" key="3">
    <source>
        <dbReference type="EMBL" id="KAJ6775863.1"/>
    </source>
</evidence>
<evidence type="ECO:0000256" key="1">
    <source>
        <dbReference type="SAM" id="MobiDB-lite"/>
    </source>
</evidence>
<name>A0A9Q0WZX4_9ROSI</name>
<dbReference type="PANTHER" id="PTHR33232:SF9">
    <property type="entry name" value="PROTEIN SIEVE ELEMENT OCCLUSION B"/>
    <property type="match status" value="1"/>
</dbReference>
<keyword evidence="4" id="KW-1185">Reference proteome</keyword>
<dbReference type="Pfam" id="PF14577">
    <property type="entry name" value="SEO_C"/>
    <property type="match status" value="1"/>
</dbReference>
<dbReference type="InterPro" id="IPR013177">
    <property type="entry name" value="Ribosomal_mS38_C"/>
</dbReference>
<dbReference type="InterPro" id="IPR027944">
    <property type="entry name" value="SEO_C"/>
</dbReference>
<feature type="region of interest" description="Disordered" evidence="1">
    <location>
        <begin position="236"/>
        <end position="274"/>
    </location>
</feature>
<feature type="compositionally biased region" description="Basic residues" evidence="1">
    <location>
        <begin position="251"/>
        <end position="274"/>
    </location>
</feature>
<dbReference type="Proteomes" id="UP001151752">
    <property type="component" value="Chromosome 16"/>
</dbReference>
<reference evidence="3" key="2">
    <citation type="journal article" date="2023" name="Int. J. Mol. Sci.">
        <title>De Novo Assembly and Annotation of 11 Diverse Shrub Willow (Salix) Genomes Reveals Novel Gene Organization in Sex-Linked Regions.</title>
        <authorList>
            <person name="Hyden B."/>
            <person name="Feng K."/>
            <person name="Yates T.B."/>
            <person name="Jawdy S."/>
            <person name="Cereghino C."/>
            <person name="Smart L.B."/>
            <person name="Muchero W."/>
        </authorList>
    </citation>
    <scope>NUCLEOTIDE SEQUENCE</scope>
    <source>
        <tissue evidence="3">Shoot tip</tissue>
    </source>
</reference>
<protein>
    <submittedName>
        <fullName evidence="3">PROTEIN SIEVE ELEMENT OCCLUSION B</fullName>
    </submittedName>
</protein>
<dbReference type="EMBL" id="JAPFFM010000001">
    <property type="protein sequence ID" value="KAJ6775863.1"/>
    <property type="molecule type" value="Genomic_DNA"/>
</dbReference>
<dbReference type="PANTHER" id="PTHR33232">
    <property type="entry name" value="PROTEIN SIEVE ELEMENT OCCLUSION B-LIKE"/>
    <property type="match status" value="1"/>
</dbReference>
<sequence>MDHSVQWSYTVNEKFKSMQSTMPWFTVYHPSVIEKPVIRFIKEVWHFRNKPILVCSTLKAKGKYIFLYGGDDIEWVRKFTNNARAVEKEARVPLEMVYVGKSSKRETIRRLMATITAEKLSYIWQDITIFAYESLPNTHLLNLFASLLKKSPPHSRILASLRNPHLLQSPNANSPIISHHLETKPTENNPTIDGRPILFGSFKVENLSDLNPWLFSPISPVQLFSYQILSSWSVQDGPNDEDSGMWADSVKKKRKKKMNKHKYRKLKKRLRRRT</sequence>
<evidence type="ECO:0000259" key="2">
    <source>
        <dbReference type="SMART" id="SM01155"/>
    </source>
</evidence>
<dbReference type="GO" id="GO:0010088">
    <property type="term" value="P:phloem development"/>
    <property type="evidence" value="ECO:0007669"/>
    <property type="project" value="InterPro"/>
</dbReference>
<comment type="caution">
    <text evidence="3">The sequence shown here is derived from an EMBL/GenBank/DDBJ whole genome shotgun (WGS) entry which is preliminary data.</text>
</comment>
<reference evidence="3" key="1">
    <citation type="submission" date="2022-11" db="EMBL/GenBank/DDBJ databases">
        <authorList>
            <person name="Hyden B.L."/>
            <person name="Feng K."/>
            <person name="Yates T."/>
            <person name="Jawdy S."/>
            <person name="Smart L.B."/>
            <person name="Muchero W."/>
        </authorList>
    </citation>
    <scope>NUCLEOTIDE SEQUENCE</scope>
    <source>
        <tissue evidence="3">Shoot tip</tissue>
    </source>
</reference>
<proteinExistence type="predicted"/>
<organism evidence="3 4">
    <name type="scientific">Salix koriyanagi</name>
    <dbReference type="NCBI Taxonomy" id="2511006"/>
    <lineage>
        <taxon>Eukaryota</taxon>
        <taxon>Viridiplantae</taxon>
        <taxon>Streptophyta</taxon>
        <taxon>Embryophyta</taxon>
        <taxon>Tracheophyta</taxon>
        <taxon>Spermatophyta</taxon>
        <taxon>Magnoliopsida</taxon>
        <taxon>eudicotyledons</taxon>
        <taxon>Gunneridae</taxon>
        <taxon>Pentapetalae</taxon>
        <taxon>rosids</taxon>
        <taxon>fabids</taxon>
        <taxon>Malpighiales</taxon>
        <taxon>Salicaceae</taxon>
        <taxon>Saliceae</taxon>
        <taxon>Salix</taxon>
    </lineage>
</organism>
<dbReference type="AlphaFoldDB" id="A0A9Q0WZX4"/>